<dbReference type="VEuPathDB" id="FungiDB:GGTG_10479"/>
<reference evidence="4" key="1">
    <citation type="submission" date="2010-07" db="EMBL/GenBank/DDBJ databases">
        <title>The genome sequence of Gaeumannomyces graminis var. tritici strain R3-111a-1.</title>
        <authorList>
            <consortium name="The Broad Institute Genome Sequencing Platform"/>
            <person name="Ma L.-J."/>
            <person name="Dead R."/>
            <person name="Young S."/>
            <person name="Zeng Q."/>
            <person name="Koehrsen M."/>
            <person name="Alvarado L."/>
            <person name="Berlin A."/>
            <person name="Chapman S.B."/>
            <person name="Chen Z."/>
            <person name="Freedman E."/>
            <person name="Gellesch M."/>
            <person name="Goldberg J."/>
            <person name="Griggs A."/>
            <person name="Gujja S."/>
            <person name="Heilman E.R."/>
            <person name="Heiman D."/>
            <person name="Hepburn T."/>
            <person name="Howarth C."/>
            <person name="Jen D."/>
            <person name="Larson L."/>
            <person name="Mehta T."/>
            <person name="Neiman D."/>
            <person name="Pearson M."/>
            <person name="Roberts A."/>
            <person name="Saif S."/>
            <person name="Shea T."/>
            <person name="Shenoy N."/>
            <person name="Sisk P."/>
            <person name="Stolte C."/>
            <person name="Sykes S."/>
            <person name="Walk T."/>
            <person name="White J."/>
            <person name="Yandava C."/>
            <person name="Haas B."/>
            <person name="Nusbaum C."/>
            <person name="Birren B."/>
        </authorList>
    </citation>
    <scope>NUCLEOTIDE SEQUENCE [LARGE SCALE GENOMIC DNA]</scope>
    <source>
        <strain evidence="4">R3-111a-1</strain>
    </source>
</reference>
<sequence>MKSGAKNSGRGDSLNDKAGRWTLDRGWDMGGWYASRGGPLISRLRGWRPCTLAAKLPAAAIAHSEPSNGESDAGMSTAEVRAGGEASLYPEPRAAAIHWAGVCGVEDGQDGSPGQGWELSHLSHSLIISIKIPPLNTENSVLYK</sequence>
<dbReference type="Proteomes" id="UP000006039">
    <property type="component" value="Unassembled WGS sequence"/>
</dbReference>
<dbReference type="AlphaFoldDB" id="J3PAF3"/>
<gene>
    <name evidence="3" type="primary">20350937</name>
    <name evidence="2" type="ORF">GGTG_10479</name>
</gene>
<feature type="region of interest" description="Disordered" evidence="1">
    <location>
        <begin position="1"/>
        <end position="20"/>
    </location>
</feature>
<accession>J3PAF3</accession>
<protein>
    <submittedName>
        <fullName evidence="2 3">Uncharacterized protein</fullName>
    </submittedName>
</protein>
<name>J3PAF3_GAET3</name>
<evidence type="ECO:0000313" key="3">
    <source>
        <dbReference type="EnsemblFungi" id="EJT71219"/>
    </source>
</evidence>
<dbReference type="GeneID" id="20350937"/>
<reference evidence="2" key="3">
    <citation type="submission" date="2010-09" db="EMBL/GenBank/DDBJ databases">
        <title>Annotation of Gaeumannomyces graminis var. tritici R3-111a-1.</title>
        <authorList>
            <consortium name="The Broad Institute Genome Sequencing Platform"/>
            <person name="Ma L.-J."/>
            <person name="Dead R."/>
            <person name="Young S.K."/>
            <person name="Zeng Q."/>
            <person name="Gargeya S."/>
            <person name="Fitzgerald M."/>
            <person name="Haas B."/>
            <person name="Abouelleil A."/>
            <person name="Alvarado L."/>
            <person name="Arachchi H.M."/>
            <person name="Berlin A."/>
            <person name="Brown A."/>
            <person name="Chapman S.B."/>
            <person name="Chen Z."/>
            <person name="Dunbar C."/>
            <person name="Freedman E."/>
            <person name="Gearin G."/>
            <person name="Gellesch M."/>
            <person name="Goldberg J."/>
            <person name="Griggs A."/>
            <person name="Gujja S."/>
            <person name="Heiman D."/>
            <person name="Howarth C."/>
            <person name="Larson L."/>
            <person name="Lui A."/>
            <person name="MacDonald P.J.P."/>
            <person name="Mehta T."/>
            <person name="Montmayeur A."/>
            <person name="Murphy C."/>
            <person name="Neiman D."/>
            <person name="Pearson M."/>
            <person name="Priest M."/>
            <person name="Roberts A."/>
            <person name="Saif S."/>
            <person name="Shea T."/>
            <person name="Shenoy N."/>
            <person name="Sisk P."/>
            <person name="Stolte C."/>
            <person name="Sykes S."/>
            <person name="Yandava C."/>
            <person name="Wortman J."/>
            <person name="Nusbaum C."/>
            <person name="Birren B."/>
        </authorList>
    </citation>
    <scope>NUCLEOTIDE SEQUENCE</scope>
    <source>
        <strain evidence="2">R3-111a-1</strain>
    </source>
</reference>
<dbReference type="EnsemblFungi" id="EJT71219">
    <property type="protein sequence ID" value="EJT71219"/>
    <property type="gene ID" value="GGTG_10479"/>
</dbReference>
<proteinExistence type="predicted"/>
<dbReference type="RefSeq" id="XP_009226616.1">
    <property type="nucleotide sequence ID" value="XM_009228352.1"/>
</dbReference>
<evidence type="ECO:0000313" key="4">
    <source>
        <dbReference type="Proteomes" id="UP000006039"/>
    </source>
</evidence>
<organism evidence="2">
    <name type="scientific">Gaeumannomyces tritici (strain R3-111a-1)</name>
    <name type="common">Wheat and barley take-all root rot fungus</name>
    <name type="synonym">Gaeumannomyces graminis var. tritici</name>
    <dbReference type="NCBI Taxonomy" id="644352"/>
    <lineage>
        <taxon>Eukaryota</taxon>
        <taxon>Fungi</taxon>
        <taxon>Dikarya</taxon>
        <taxon>Ascomycota</taxon>
        <taxon>Pezizomycotina</taxon>
        <taxon>Sordariomycetes</taxon>
        <taxon>Sordariomycetidae</taxon>
        <taxon>Magnaporthales</taxon>
        <taxon>Magnaporthaceae</taxon>
        <taxon>Gaeumannomyces</taxon>
    </lineage>
</organism>
<keyword evidence="4" id="KW-1185">Reference proteome</keyword>
<reference evidence="3" key="4">
    <citation type="journal article" date="2015" name="G3 (Bethesda)">
        <title>Genome sequences of three phytopathogenic species of the Magnaporthaceae family of fungi.</title>
        <authorList>
            <person name="Okagaki L.H."/>
            <person name="Nunes C.C."/>
            <person name="Sailsbery J."/>
            <person name="Clay B."/>
            <person name="Brown D."/>
            <person name="John T."/>
            <person name="Oh Y."/>
            <person name="Young N."/>
            <person name="Fitzgerald M."/>
            <person name="Haas B.J."/>
            <person name="Zeng Q."/>
            <person name="Young S."/>
            <person name="Adiconis X."/>
            <person name="Fan L."/>
            <person name="Levin J.Z."/>
            <person name="Mitchell T.K."/>
            <person name="Okubara P.A."/>
            <person name="Farman M.L."/>
            <person name="Kohn L.M."/>
            <person name="Birren B."/>
            <person name="Ma L.-J."/>
            <person name="Dean R.A."/>
        </authorList>
    </citation>
    <scope>NUCLEOTIDE SEQUENCE</scope>
    <source>
        <strain evidence="3">R3-111a-1</strain>
    </source>
</reference>
<reference evidence="2" key="2">
    <citation type="submission" date="2010-07" db="EMBL/GenBank/DDBJ databases">
        <authorList>
            <consortium name="The Broad Institute Genome Sequencing Platform"/>
            <consortium name="Broad Institute Genome Sequencing Center for Infectious Disease"/>
            <person name="Ma L.-J."/>
            <person name="Dead R."/>
            <person name="Young S."/>
            <person name="Zeng Q."/>
            <person name="Koehrsen M."/>
            <person name="Alvarado L."/>
            <person name="Berlin A."/>
            <person name="Chapman S.B."/>
            <person name="Chen Z."/>
            <person name="Freedman E."/>
            <person name="Gellesch M."/>
            <person name="Goldberg J."/>
            <person name="Griggs A."/>
            <person name="Gujja S."/>
            <person name="Heilman E.R."/>
            <person name="Heiman D."/>
            <person name="Hepburn T."/>
            <person name="Howarth C."/>
            <person name="Jen D."/>
            <person name="Larson L."/>
            <person name="Mehta T."/>
            <person name="Neiman D."/>
            <person name="Pearson M."/>
            <person name="Roberts A."/>
            <person name="Saif S."/>
            <person name="Shea T."/>
            <person name="Shenoy N."/>
            <person name="Sisk P."/>
            <person name="Stolte C."/>
            <person name="Sykes S."/>
            <person name="Walk T."/>
            <person name="White J."/>
            <person name="Yandava C."/>
            <person name="Haas B."/>
            <person name="Nusbaum C."/>
            <person name="Birren B."/>
        </authorList>
    </citation>
    <scope>NUCLEOTIDE SEQUENCE</scope>
    <source>
        <strain evidence="2">R3-111a-1</strain>
    </source>
</reference>
<evidence type="ECO:0000313" key="2">
    <source>
        <dbReference type="EMBL" id="EJT71219.1"/>
    </source>
</evidence>
<dbReference type="EMBL" id="GL385400">
    <property type="protein sequence ID" value="EJT71219.1"/>
    <property type="molecule type" value="Genomic_DNA"/>
</dbReference>
<evidence type="ECO:0000256" key="1">
    <source>
        <dbReference type="SAM" id="MobiDB-lite"/>
    </source>
</evidence>
<reference evidence="3" key="5">
    <citation type="submission" date="2018-04" db="UniProtKB">
        <authorList>
            <consortium name="EnsemblFungi"/>
        </authorList>
    </citation>
    <scope>IDENTIFICATION</scope>
    <source>
        <strain evidence="3">R3-111a-1</strain>
    </source>
</reference>
<dbReference type="HOGENOM" id="CLU_1796596_0_0_1"/>